<evidence type="ECO:0000313" key="2">
    <source>
        <dbReference type="Proteomes" id="UP000242757"/>
    </source>
</evidence>
<evidence type="ECO:0008006" key="3">
    <source>
        <dbReference type="Google" id="ProtNLM"/>
    </source>
</evidence>
<name>A0A233RE42_9GAMM</name>
<evidence type="ECO:0000313" key="1">
    <source>
        <dbReference type="EMBL" id="OXY81659.1"/>
    </source>
</evidence>
<keyword evidence="2" id="KW-1185">Reference proteome</keyword>
<dbReference type="Pfam" id="PF12305">
    <property type="entry name" value="DUF3630"/>
    <property type="match status" value="1"/>
</dbReference>
<proteinExistence type="predicted"/>
<dbReference type="AlphaFoldDB" id="A0A233RE42"/>
<dbReference type="InterPro" id="IPR022080">
    <property type="entry name" value="DUF3630"/>
</dbReference>
<dbReference type="EMBL" id="NBIM01000003">
    <property type="protein sequence ID" value="OXY81659.1"/>
    <property type="molecule type" value="Genomic_DNA"/>
</dbReference>
<dbReference type="Proteomes" id="UP000242757">
    <property type="component" value="Unassembled WGS sequence"/>
</dbReference>
<gene>
    <name evidence="1" type="ORF">B6S08_11905</name>
</gene>
<sequence length="99" mass="11317">MTMTPLKSEFPLTIDTFPDWAAELAQELELTVLEREAGADYHQWLVDFEGSRLLVCFQHYADCAWLQPLGGQDEATVAWLTEQWNRTQAGNSLQIKTND</sequence>
<accession>A0A233RE42</accession>
<dbReference type="OrthoDB" id="6389032at2"/>
<protein>
    <recommendedName>
        <fullName evidence="3">DUF3630 domain-containing protein</fullName>
    </recommendedName>
</protein>
<reference evidence="1 2" key="1">
    <citation type="submission" date="2017-08" db="EMBL/GenBank/DDBJ databases">
        <title>A Genome Sequence of Oceanimonas doudoroffii ATCC 27123T.</title>
        <authorList>
            <person name="Brennan M.A."/>
            <person name="Maclea K.S."/>
            <person name="Mcclelland W.D."/>
            <person name="Trachtenberg A.M."/>
        </authorList>
    </citation>
    <scope>NUCLEOTIDE SEQUENCE [LARGE SCALE GENOMIC DNA]</scope>
    <source>
        <strain evidence="1 2">ATCC 27123</strain>
    </source>
</reference>
<organism evidence="1 2">
    <name type="scientific">Oceanimonas doudoroffii</name>
    <dbReference type="NCBI Taxonomy" id="84158"/>
    <lineage>
        <taxon>Bacteria</taxon>
        <taxon>Pseudomonadati</taxon>
        <taxon>Pseudomonadota</taxon>
        <taxon>Gammaproteobacteria</taxon>
        <taxon>Aeromonadales</taxon>
        <taxon>Aeromonadaceae</taxon>
        <taxon>Oceanimonas</taxon>
    </lineage>
</organism>
<comment type="caution">
    <text evidence="1">The sequence shown here is derived from an EMBL/GenBank/DDBJ whole genome shotgun (WGS) entry which is preliminary data.</text>
</comment>